<dbReference type="EMBL" id="JAQIFT010000061">
    <property type="protein sequence ID" value="MDA3733248.1"/>
    <property type="molecule type" value="Genomic_DNA"/>
</dbReference>
<dbReference type="NCBIfam" id="NF011080">
    <property type="entry name" value="PRK14508.1-3"/>
    <property type="match status" value="1"/>
</dbReference>
<dbReference type="Proteomes" id="UP001169242">
    <property type="component" value="Unassembled WGS sequence"/>
</dbReference>
<gene>
    <name evidence="11" type="primary">malQ</name>
    <name evidence="11" type="ORF">PBV87_17355</name>
</gene>
<organism evidence="11 12">
    <name type="scientific">Holtiella tumoricola</name>
    <dbReference type="NCBI Taxonomy" id="3018743"/>
    <lineage>
        <taxon>Bacteria</taxon>
        <taxon>Bacillati</taxon>
        <taxon>Bacillota</taxon>
        <taxon>Clostridia</taxon>
        <taxon>Lachnospirales</taxon>
        <taxon>Cellulosilyticaceae</taxon>
        <taxon>Holtiella</taxon>
    </lineage>
</organism>
<evidence type="ECO:0000313" key="11">
    <source>
        <dbReference type="EMBL" id="MDA3733248.1"/>
    </source>
</evidence>
<keyword evidence="7 10" id="KW-0119">Carbohydrate metabolism</keyword>
<protein>
    <recommendedName>
        <fullName evidence="4 10">4-alpha-glucanotransferase</fullName>
        <ecNumber evidence="3 10">2.4.1.25</ecNumber>
    </recommendedName>
    <alternativeName>
        <fullName evidence="8 10">Amylomaltase</fullName>
    </alternativeName>
    <alternativeName>
        <fullName evidence="9 10">Disproportionating enzyme</fullName>
    </alternativeName>
</protein>
<evidence type="ECO:0000256" key="5">
    <source>
        <dbReference type="ARBA" id="ARBA00022676"/>
    </source>
</evidence>
<evidence type="ECO:0000256" key="8">
    <source>
        <dbReference type="ARBA" id="ARBA00031423"/>
    </source>
</evidence>
<dbReference type="InterPro" id="IPR003385">
    <property type="entry name" value="Glyco_hydro_77"/>
</dbReference>
<dbReference type="AlphaFoldDB" id="A0AA42J2I7"/>
<dbReference type="PANTHER" id="PTHR32438">
    <property type="entry name" value="4-ALPHA-GLUCANOTRANSFERASE DPE1, CHLOROPLASTIC/AMYLOPLASTIC"/>
    <property type="match status" value="1"/>
</dbReference>
<comment type="similarity">
    <text evidence="2 10">Belongs to the disproportionating enzyme family.</text>
</comment>
<keyword evidence="12" id="KW-1185">Reference proteome</keyword>
<dbReference type="EC" id="2.4.1.25" evidence="3 10"/>
<evidence type="ECO:0000256" key="10">
    <source>
        <dbReference type="RuleBase" id="RU361207"/>
    </source>
</evidence>
<dbReference type="InterPro" id="IPR017853">
    <property type="entry name" value="GH"/>
</dbReference>
<evidence type="ECO:0000256" key="4">
    <source>
        <dbReference type="ARBA" id="ARBA00020295"/>
    </source>
</evidence>
<comment type="catalytic activity">
    <reaction evidence="1 10">
        <text>Transfers a segment of a (1-&gt;4)-alpha-D-glucan to a new position in an acceptor, which may be glucose or a (1-&gt;4)-alpha-D-glucan.</text>
        <dbReference type="EC" id="2.4.1.25"/>
    </reaction>
</comment>
<dbReference type="Gene3D" id="3.20.20.80">
    <property type="entry name" value="Glycosidases"/>
    <property type="match status" value="1"/>
</dbReference>
<evidence type="ECO:0000256" key="3">
    <source>
        <dbReference type="ARBA" id="ARBA00012560"/>
    </source>
</evidence>
<evidence type="ECO:0000256" key="2">
    <source>
        <dbReference type="ARBA" id="ARBA00005684"/>
    </source>
</evidence>
<dbReference type="RefSeq" id="WP_271013129.1">
    <property type="nucleotide sequence ID" value="NZ_JAQIFT010000061.1"/>
</dbReference>
<reference evidence="11" key="1">
    <citation type="journal article" date="2023" name="Int. J. Syst. Evol. Microbiol.">
        <title>&lt;i&gt;Holtiella tumoricola&lt;/i&gt; gen. nov. sp. nov., isolated from a human clinical sample.</title>
        <authorList>
            <person name="Allen-Vercoe E."/>
            <person name="Daigneault M.C."/>
            <person name="Vancuren S.J."/>
            <person name="Cochrane K."/>
            <person name="O'Neal L.L."/>
            <person name="Sankaranarayanan K."/>
            <person name="Lawson P.A."/>
        </authorList>
    </citation>
    <scope>NUCLEOTIDE SEQUENCE</scope>
    <source>
        <strain evidence="11">CC70A</strain>
    </source>
</reference>
<comment type="caution">
    <text evidence="11">The sequence shown here is derived from an EMBL/GenBank/DDBJ whole genome shotgun (WGS) entry which is preliminary data.</text>
</comment>
<keyword evidence="6 10" id="KW-0808">Transferase</keyword>
<keyword evidence="5 10" id="KW-0328">Glycosyltransferase</keyword>
<sequence>MDRGSGILMHISSLPELYGIGTLGKSAYLFADFLRQSGQKYWQILPLGHTGYGDSPYQSFSAYAGNPYFIDLATLYQDGLLTKEELEALDPEENSEKVDYGKLFNTRYPVLKKAYKRAKVTLHEEIEGFISRNKAWLDEYTLYMAVKEEMGNKSWLEWDEPIRLRQPEAIKYYKEKLKEQIEFWAFIQYEFYKQWNKLKAYVNTLDIQIIGDLPIYVAVDSSDVWAHPEVFRLDKDHKPIVVAGCPPDAFTEDGQLWGNPIYDWDYLERTGYAWWINRMQEASKLYDVIRIDHFRGFESYWAVPYGDQTAKGGKWVKGPGIKLFNAIEKALGKLNIIAEDLGFMTAEVLKFREETGYPGMKVLQFGFDIDSKSDYIPHNCGKNSIMYTGTHDNNTIRGWLASAENKAQAEYAKKYLKLDEKETYHLGFIRGAWASTCVLALTQMQDVLGLDDNARMNTPGTMGGNWIWRMKKDVLTDELSMHINEITKLYGRSLT</sequence>
<dbReference type="GO" id="GO:0005975">
    <property type="term" value="P:carbohydrate metabolic process"/>
    <property type="evidence" value="ECO:0007669"/>
    <property type="project" value="InterPro"/>
</dbReference>
<dbReference type="NCBIfam" id="TIGR00217">
    <property type="entry name" value="malQ"/>
    <property type="match status" value="1"/>
</dbReference>
<dbReference type="Pfam" id="PF02446">
    <property type="entry name" value="Glyco_hydro_77"/>
    <property type="match status" value="1"/>
</dbReference>
<evidence type="ECO:0000256" key="9">
    <source>
        <dbReference type="ARBA" id="ARBA00031501"/>
    </source>
</evidence>
<evidence type="ECO:0000256" key="6">
    <source>
        <dbReference type="ARBA" id="ARBA00022679"/>
    </source>
</evidence>
<evidence type="ECO:0000256" key="7">
    <source>
        <dbReference type="ARBA" id="ARBA00023277"/>
    </source>
</evidence>
<proteinExistence type="inferred from homology"/>
<evidence type="ECO:0000256" key="1">
    <source>
        <dbReference type="ARBA" id="ARBA00000439"/>
    </source>
</evidence>
<name>A0AA42J2I7_9FIRM</name>
<dbReference type="PANTHER" id="PTHR32438:SF5">
    <property type="entry name" value="4-ALPHA-GLUCANOTRANSFERASE DPE1, CHLOROPLASTIC_AMYLOPLASTIC"/>
    <property type="match status" value="1"/>
</dbReference>
<dbReference type="GO" id="GO:0004134">
    <property type="term" value="F:4-alpha-glucanotransferase activity"/>
    <property type="evidence" value="ECO:0007669"/>
    <property type="project" value="UniProtKB-EC"/>
</dbReference>
<dbReference type="SUPFAM" id="SSF51445">
    <property type="entry name" value="(Trans)glycosidases"/>
    <property type="match status" value="1"/>
</dbReference>
<accession>A0AA42J2I7</accession>
<evidence type="ECO:0000313" key="12">
    <source>
        <dbReference type="Proteomes" id="UP001169242"/>
    </source>
</evidence>